<evidence type="ECO:0000313" key="1">
    <source>
        <dbReference type="EMBL" id="KUF16277.1"/>
    </source>
</evidence>
<gene>
    <name evidence="1" type="ORF">AT728_18260</name>
</gene>
<comment type="caution">
    <text evidence="1">The sequence shown here is derived from an EMBL/GenBank/DDBJ whole genome shotgun (WGS) entry which is preliminary data.</text>
</comment>
<dbReference type="EMBL" id="LOCL01000039">
    <property type="protein sequence ID" value="KUF16277.1"/>
    <property type="molecule type" value="Genomic_DNA"/>
</dbReference>
<organism evidence="1 2">
    <name type="scientific">Streptomyces silvensis</name>
    <dbReference type="NCBI Taxonomy" id="1765722"/>
    <lineage>
        <taxon>Bacteria</taxon>
        <taxon>Bacillati</taxon>
        <taxon>Actinomycetota</taxon>
        <taxon>Actinomycetes</taxon>
        <taxon>Kitasatosporales</taxon>
        <taxon>Streptomycetaceae</taxon>
        <taxon>Streptomyces</taxon>
    </lineage>
</organism>
<protein>
    <submittedName>
        <fullName evidence="1">Uncharacterized protein</fullName>
    </submittedName>
</protein>
<name>A0A0W7X0D1_9ACTN</name>
<proteinExistence type="predicted"/>
<dbReference type="Proteomes" id="UP000054804">
    <property type="component" value="Unassembled WGS sequence"/>
</dbReference>
<reference evidence="1 2" key="1">
    <citation type="submission" date="2015-12" db="EMBL/GenBank/DDBJ databases">
        <title>Draft genome sequence of Streptomyces silvensis ATCC 53525, a producer of novel hormone antagonists.</title>
        <authorList>
            <person name="Johnston C.W."/>
            <person name="Li Y."/>
            <person name="Magarvey N.A."/>
        </authorList>
    </citation>
    <scope>NUCLEOTIDE SEQUENCE [LARGE SCALE GENOMIC DNA]</scope>
    <source>
        <strain evidence="1 2">ATCC 53525</strain>
    </source>
</reference>
<sequence length="155" mass="16713">MWSCSVPGAGFGIDTRLGAVETLLVHVIRRWHYEIETLRGHEVIGWRPIEELDHSEPESNQASGTAVAIRPGAYGQGLSGGLTKTQRETVRSILDDCSGIIRWGGDDRIPYEALFYLDAPPGTAAVRSATSPLGKAADKLRNWNRTPGLGAGASM</sequence>
<dbReference type="STRING" id="1765722.AT728_18260"/>
<keyword evidence="2" id="KW-1185">Reference proteome</keyword>
<dbReference type="AlphaFoldDB" id="A0A0W7X0D1"/>
<accession>A0A0W7X0D1</accession>
<evidence type="ECO:0000313" key="2">
    <source>
        <dbReference type="Proteomes" id="UP000054804"/>
    </source>
</evidence>